<dbReference type="EMBL" id="OZ034816">
    <property type="protein sequence ID" value="CAL1375685.1"/>
    <property type="molecule type" value="Genomic_DNA"/>
</dbReference>
<evidence type="ECO:0000313" key="3">
    <source>
        <dbReference type="EMBL" id="CAL1395866.1"/>
    </source>
</evidence>
<keyword evidence="4" id="KW-1185">Reference proteome</keyword>
<sequence length="70" mass="7890">MINHVDAIHGSSKLSFELECLQCVRDGFSVIDMDTDDKVINLDTNFEDPQLCAIIASDIYKNLRACEVKK</sequence>
<dbReference type="Proteomes" id="UP001497516">
    <property type="component" value="Chromosome 6"/>
</dbReference>
<evidence type="ECO:0000313" key="1">
    <source>
        <dbReference type="EMBL" id="CAL1366551.1"/>
    </source>
</evidence>
<organism evidence="1 4">
    <name type="scientific">Linum trigynum</name>
    <dbReference type="NCBI Taxonomy" id="586398"/>
    <lineage>
        <taxon>Eukaryota</taxon>
        <taxon>Viridiplantae</taxon>
        <taxon>Streptophyta</taxon>
        <taxon>Embryophyta</taxon>
        <taxon>Tracheophyta</taxon>
        <taxon>Spermatophyta</taxon>
        <taxon>Magnoliopsida</taxon>
        <taxon>eudicotyledons</taxon>
        <taxon>Gunneridae</taxon>
        <taxon>Pentapetalae</taxon>
        <taxon>rosids</taxon>
        <taxon>fabids</taxon>
        <taxon>Malpighiales</taxon>
        <taxon>Linaceae</taxon>
        <taxon>Linum</taxon>
    </lineage>
</organism>
<evidence type="ECO:0000313" key="2">
    <source>
        <dbReference type="EMBL" id="CAL1375685.1"/>
    </source>
</evidence>
<name>A0AAV2D4E0_9ROSI</name>
<protein>
    <submittedName>
        <fullName evidence="1">Uncharacterized protein</fullName>
    </submittedName>
</protein>
<gene>
    <name evidence="1" type="ORF">LTRI10_LOCUS10689</name>
    <name evidence="2" type="ORF">LTRI10_LOCUS17467</name>
    <name evidence="3" type="ORF">LTRI10_LOCUS36266</name>
</gene>
<proteinExistence type="predicted"/>
<evidence type="ECO:0000313" key="4">
    <source>
        <dbReference type="Proteomes" id="UP001497516"/>
    </source>
</evidence>
<dbReference type="Proteomes" id="UP001497516">
    <property type="component" value="Chromosome 3"/>
</dbReference>
<dbReference type="EMBL" id="OZ034815">
    <property type="protein sequence ID" value="CAL1366551.1"/>
    <property type="molecule type" value="Genomic_DNA"/>
</dbReference>
<dbReference type="EMBL" id="OZ034819">
    <property type="protein sequence ID" value="CAL1395866.1"/>
    <property type="molecule type" value="Genomic_DNA"/>
</dbReference>
<dbReference type="Proteomes" id="UP001497516">
    <property type="component" value="Chromosome 2"/>
</dbReference>
<accession>A0AAV2D4E0</accession>
<dbReference type="AlphaFoldDB" id="A0AAV2D4E0"/>
<reference evidence="1 4" key="1">
    <citation type="submission" date="2024-04" db="EMBL/GenBank/DDBJ databases">
        <authorList>
            <person name="Fracassetti M."/>
        </authorList>
    </citation>
    <scope>NUCLEOTIDE SEQUENCE [LARGE SCALE GENOMIC DNA]</scope>
</reference>